<dbReference type="InterPro" id="IPR005225">
    <property type="entry name" value="Small_GTP-bd"/>
</dbReference>
<dbReference type="CDD" id="cd04163">
    <property type="entry name" value="Era"/>
    <property type="match status" value="1"/>
</dbReference>
<evidence type="ECO:0000256" key="7">
    <source>
        <dbReference type="HAMAP-Rule" id="MF_00367"/>
    </source>
</evidence>
<dbReference type="GO" id="GO:0005829">
    <property type="term" value="C:cytosol"/>
    <property type="evidence" value="ECO:0007669"/>
    <property type="project" value="TreeGrafter"/>
</dbReference>
<comment type="subunit">
    <text evidence="7">Monomer.</text>
</comment>
<keyword evidence="4 7" id="KW-0547">Nucleotide-binding</keyword>
<accession>A0A451CYH9</accession>
<dbReference type="GO" id="GO:0005886">
    <property type="term" value="C:plasma membrane"/>
    <property type="evidence" value="ECO:0007669"/>
    <property type="project" value="UniProtKB-SubCell"/>
</dbReference>
<dbReference type="GO" id="GO:0005525">
    <property type="term" value="F:GTP binding"/>
    <property type="evidence" value="ECO:0007669"/>
    <property type="project" value="UniProtKB-UniRule"/>
</dbReference>
<sequence>MLNSITYAGFVAIVGRPNVGKSTLLNRLVRNKVSITSSKPHTTRYRICGIHTEGSYQSIYIDTPGFYFKENQIVDCAINRTVIRALDGVSLVIFLIEGTRWTSADQMVMSRLKEQESVLLVINKVDRISDKHTLLPYLHYLVQKRNFVEIVPISAKKSININIVSSIVQEHLPKSQYYFPEKSITNRSQIFMCSEIIREKLIRFLGAELPSIIIVKINKFSLEKNGYLNISSMLLVRHNSQKNIVIGNGGSKIKTIGIAARKDLESFFKVTVYLDLWVQVKPC</sequence>
<dbReference type="GO" id="GO:0000028">
    <property type="term" value="P:ribosomal small subunit assembly"/>
    <property type="evidence" value="ECO:0007669"/>
    <property type="project" value="TreeGrafter"/>
</dbReference>
<evidence type="ECO:0000256" key="9">
    <source>
        <dbReference type="RuleBase" id="RU003761"/>
    </source>
</evidence>
<dbReference type="InterPro" id="IPR015946">
    <property type="entry name" value="KH_dom-like_a/b"/>
</dbReference>
<evidence type="ECO:0000256" key="8">
    <source>
        <dbReference type="PROSITE-ProRule" id="PRU01050"/>
    </source>
</evidence>
<gene>
    <name evidence="7 12" type="primary">era</name>
    <name evidence="12" type="ORF">ERCICURT3053_076</name>
</gene>
<dbReference type="Pfam" id="PF07650">
    <property type="entry name" value="KH_2"/>
    <property type="match status" value="1"/>
</dbReference>
<feature type="domain" description="KH type-2" evidence="10">
    <location>
        <begin position="197"/>
        <end position="282"/>
    </location>
</feature>
<organism evidence="12 13">
    <name type="scientific">Candidatus Erwinia haradaeae</name>
    <dbReference type="NCBI Taxonomy" id="1922217"/>
    <lineage>
        <taxon>Bacteria</taxon>
        <taxon>Pseudomonadati</taxon>
        <taxon>Pseudomonadota</taxon>
        <taxon>Gammaproteobacteria</taxon>
        <taxon>Enterobacterales</taxon>
        <taxon>Erwiniaceae</taxon>
        <taxon>Erwinia</taxon>
    </lineage>
</organism>
<dbReference type="OrthoDB" id="9805918at2"/>
<evidence type="ECO:0000259" key="11">
    <source>
        <dbReference type="PROSITE" id="PS51713"/>
    </source>
</evidence>
<feature type="region of interest" description="G4" evidence="8">
    <location>
        <begin position="123"/>
        <end position="126"/>
    </location>
</feature>
<feature type="binding site" evidence="7">
    <location>
        <begin position="62"/>
        <end position="66"/>
    </location>
    <ligand>
        <name>GTP</name>
        <dbReference type="ChEBI" id="CHEBI:37565"/>
    </ligand>
</feature>
<dbReference type="InterPro" id="IPR030388">
    <property type="entry name" value="G_ERA_dom"/>
</dbReference>
<feature type="binding site" evidence="7">
    <location>
        <begin position="15"/>
        <end position="22"/>
    </location>
    <ligand>
        <name>GTP</name>
        <dbReference type="ChEBI" id="CHEBI:37565"/>
    </ligand>
</feature>
<dbReference type="InterPro" id="IPR009019">
    <property type="entry name" value="KH_sf_prok-type"/>
</dbReference>
<dbReference type="AlphaFoldDB" id="A0A451CYH9"/>
<reference evidence="12 13" key="1">
    <citation type="submission" date="2019-02" db="EMBL/GenBank/DDBJ databases">
        <authorList>
            <person name="Manzano-Marin A."/>
            <person name="Manzano-Marin A."/>
        </authorList>
    </citation>
    <scope>NUCLEOTIDE SEQUENCE [LARGE SCALE GENOMIC DNA]</scope>
    <source>
        <strain evidence="12 13">ErCicurtihirsuta</strain>
    </source>
</reference>
<evidence type="ECO:0000256" key="1">
    <source>
        <dbReference type="ARBA" id="ARBA00007921"/>
    </source>
</evidence>
<feature type="region of interest" description="G2" evidence="8">
    <location>
        <begin position="41"/>
        <end position="45"/>
    </location>
</feature>
<keyword evidence="6 7" id="KW-0342">GTP-binding</keyword>
<dbReference type="NCBIfam" id="NF000908">
    <property type="entry name" value="PRK00089.1"/>
    <property type="match status" value="1"/>
</dbReference>
<dbReference type="InterPro" id="IPR006073">
    <property type="entry name" value="GTP-bd"/>
</dbReference>
<dbReference type="Gene3D" id="3.40.50.300">
    <property type="entry name" value="P-loop containing nucleotide triphosphate hydrolases"/>
    <property type="match status" value="1"/>
</dbReference>
<keyword evidence="7" id="KW-1003">Cell membrane</keyword>
<dbReference type="NCBIfam" id="TIGR00436">
    <property type="entry name" value="era"/>
    <property type="match status" value="1"/>
</dbReference>
<dbReference type="CDD" id="cd22534">
    <property type="entry name" value="KH-II_Era"/>
    <property type="match status" value="1"/>
</dbReference>
<comment type="function">
    <text evidence="7">An essential GTPase that binds both GDP and GTP, with rapid nucleotide exchange. Plays a role in 16S rRNA processing and 30S ribosomal subunit biogenesis and possibly also in cell cycle regulation and energy metabolism.</text>
</comment>
<dbReference type="NCBIfam" id="TIGR00231">
    <property type="entry name" value="small_GTP"/>
    <property type="match status" value="1"/>
</dbReference>
<feature type="binding site" evidence="7">
    <location>
        <begin position="123"/>
        <end position="126"/>
    </location>
    <ligand>
        <name>GTP</name>
        <dbReference type="ChEBI" id="CHEBI:37565"/>
    </ligand>
</feature>
<keyword evidence="7" id="KW-0699">rRNA-binding</keyword>
<dbReference type="GO" id="GO:0003924">
    <property type="term" value="F:GTPase activity"/>
    <property type="evidence" value="ECO:0007669"/>
    <property type="project" value="UniProtKB-UniRule"/>
</dbReference>
<keyword evidence="7" id="KW-0472">Membrane</keyword>
<feature type="region of interest" description="G5" evidence="8">
    <location>
        <begin position="153"/>
        <end position="155"/>
    </location>
</feature>
<keyword evidence="5 7" id="KW-0694">RNA-binding</keyword>
<evidence type="ECO:0000256" key="5">
    <source>
        <dbReference type="ARBA" id="ARBA00022884"/>
    </source>
</evidence>
<proteinExistence type="inferred from homology"/>
<evidence type="ECO:0000256" key="3">
    <source>
        <dbReference type="ARBA" id="ARBA00022517"/>
    </source>
</evidence>
<dbReference type="GO" id="GO:0070181">
    <property type="term" value="F:small ribosomal subunit rRNA binding"/>
    <property type="evidence" value="ECO:0007669"/>
    <property type="project" value="UniProtKB-UniRule"/>
</dbReference>
<evidence type="ECO:0000313" key="13">
    <source>
        <dbReference type="Proteomes" id="UP000294364"/>
    </source>
</evidence>
<comment type="subcellular location">
    <subcellularLocation>
        <location evidence="7">Cytoplasm</location>
    </subcellularLocation>
    <subcellularLocation>
        <location evidence="7">Cell membrane</location>
        <topology evidence="7">Peripheral membrane protein</topology>
    </subcellularLocation>
</comment>
<dbReference type="PANTHER" id="PTHR42698:SF1">
    <property type="entry name" value="GTPASE ERA, MITOCHONDRIAL"/>
    <property type="match status" value="1"/>
</dbReference>
<feature type="region of interest" description="G1" evidence="8">
    <location>
        <begin position="15"/>
        <end position="22"/>
    </location>
</feature>
<evidence type="ECO:0000313" key="12">
    <source>
        <dbReference type="EMBL" id="VFP78452.1"/>
    </source>
</evidence>
<evidence type="ECO:0000256" key="6">
    <source>
        <dbReference type="ARBA" id="ARBA00023134"/>
    </source>
</evidence>
<dbReference type="InterPro" id="IPR004044">
    <property type="entry name" value="KH_dom_type_2"/>
</dbReference>
<protein>
    <recommendedName>
        <fullName evidence="2 7">GTPase Era</fullName>
    </recommendedName>
</protein>
<feature type="domain" description="Era-type G" evidence="11">
    <location>
        <begin position="7"/>
        <end position="174"/>
    </location>
</feature>
<comment type="similarity">
    <text evidence="1 7 8 9">Belongs to the TRAFAC class TrmE-Era-EngA-EngB-Septin-like GTPase superfamily. Era GTPase family.</text>
</comment>
<dbReference type="InterPro" id="IPR027417">
    <property type="entry name" value="P-loop_NTPase"/>
</dbReference>
<dbReference type="PANTHER" id="PTHR42698">
    <property type="entry name" value="GTPASE ERA"/>
    <property type="match status" value="1"/>
</dbReference>
<keyword evidence="3 7" id="KW-0690">Ribosome biogenesis</keyword>
<dbReference type="EMBL" id="LR217698">
    <property type="protein sequence ID" value="VFP78452.1"/>
    <property type="molecule type" value="Genomic_DNA"/>
</dbReference>
<feature type="region of interest" description="G3" evidence="8">
    <location>
        <begin position="62"/>
        <end position="65"/>
    </location>
</feature>
<keyword evidence="7" id="KW-0963">Cytoplasm</keyword>
<dbReference type="RefSeq" id="WP_157991794.1">
    <property type="nucleotide sequence ID" value="NZ_LR217698.1"/>
</dbReference>
<dbReference type="Proteomes" id="UP000294364">
    <property type="component" value="Chromosome"/>
</dbReference>
<dbReference type="Pfam" id="PF01926">
    <property type="entry name" value="MMR_HSR1"/>
    <property type="match status" value="1"/>
</dbReference>
<dbReference type="HAMAP" id="MF_00367">
    <property type="entry name" value="GTPase_Era"/>
    <property type="match status" value="1"/>
</dbReference>
<dbReference type="PROSITE" id="PS51713">
    <property type="entry name" value="G_ERA"/>
    <property type="match status" value="1"/>
</dbReference>
<dbReference type="Gene3D" id="3.30.300.20">
    <property type="match status" value="1"/>
</dbReference>
<evidence type="ECO:0000259" key="10">
    <source>
        <dbReference type="PROSITE" id="PS50823"/>
    </source>
</evidence>
<dbReference type="InterPro" id="IPR005662">
    <property type="entry name" value="GTPase_Era-like"/>
</dbReference>
<dbReference type="SUPFAM" id="SSF54814">
    <property type="entry name" value="Prokaryotic type KH domain (KH-domain type II)"/>
    <property type="match status" value="1"/>
</dbReference>
<dbReference type="PROSITE" id="PS50823">
    <property type="entry name" value="KH_TYPE_2"/>
    <property type="match status" value="1"/>
</dbReference>
<dbReference type="GO" id="GO:0043024">
    <property type="term" value="F:ribosomal small subunit binding"/>
    <property type="evidence" value="ECO:0007669"/>
    <property type="project" value="TreeGrafter"/>
</dbReference>
<dbReference type="SUPFAM" id="SSF52540">
    <property type="entry name" value="P-loop containing nucleoside triphosphate hydrolases"/>
    <property type="match status" value="1"/>
</dbReference>
<name>A0A451CYH9_9GAMM</name>
<dbReference type="PRINTS" id="PR00326">
    <property type="entry name" value="GTP1OBG"/>
</dbReference>
<evidence type="ECO:0000256" key="4">
    <source>
        <dbReference type="ARBA" id="ARBA00022741"/>
    </source>
</evidence>
<evidence type="ECO:0000256" key="2">
    <source>
        <dbReference type="ARBA" id="ARBA00020484"/>
    </source>
</evidence>